<evidence type="ECO:0000313" key="2">
    <source>
        <dbReference type="EMBL" id="MBF4499803.1"/>
    </source>
</evidence>
<accession>A0A8J7G635</accession>
<protein>
    <submittedName>
        <fullName evidence="2">YvrJ family protein</fullName>
    </submittedName>
</protein>
<keyword evidence="3" id="KW-1185">Reference proteome</keyword>
<gene>
    <name evidence="2" type="ORF">IRY55_00405</name>
</gene>
<dbReference type="Pfam" id="PF12841">
    <property type="entry name" value="YvrJ"/>
    <property type="match status" value="1"/>
</dbReference>
<reference evidence="2" key="1">
    <citation type="submission" date="2020-11" db="EMBL/GenBank/DDBJ databases">
        <title>Multidrug resistant novel bacterium Savagea serpentis sp. nov., isolated from the scats of a vine snake (Ahaetulla nasuta).</title>
        <authorList>
            <person name="Venkata Ramana V."/>
            <person name="Vikas Patil S."/>
            <person name="Yogita Lugani V."/>
        </authorList>
    </citation>
    <scope>NUCLEOTIDE SEQUENCE</scope>
    <source>
        <strain evidence="2">SN6</strain>
    </source>
</reference>
<evidence type="ECO:0000313" key="3">
    <source>
        <dbReference type="Proteomes" id="UP000622653"/>
    </source>
</evidence>
<dbReference type="AlphaFoldDB" id="A0A8J7G635"/>
<proteinExistence type="predicted"/>
<name>A0A8J7G635_9BACL</name>
<comment type="caution">
    <text evidence="2">The sequence shown here is derived from an EMBL/GenBank/DDBJ whole genome shotgun (WGS) entry which is preliminary data.</text>
</comment>
<keyword evidence="1" id="KW-0472">Membrane</keyword>
<evidence type="ECO:0000256" key="1">
    <source>
        <dbReference type="SAM" id="Phobius"/>
    </source>
</evidence>
<organism evidence="2 3">
    <name type="scientific">Savagea serpentis</name>
    <dbReference type="NCBI Taxonomy" id="2785297"/>
    <lineage>
        <taxon>Bacteria</taxon>
        <taxon>Bacillati</taxon>
        <taxon>Bacillota</taxon>
        <taxon>Bacilli</taxon>
        <taxon>Bacillales</taxon>
        <taxon>Caryophanaceae</taxon>
        <taxon>Savagea</taxon>
    </lineage>
</organism>
<dbReference type="RefSeq" id="WP_194561286.1">
    <property type="nucleotide sequence ID" value="NZ_JADKPV010000001.1"/>
</dbReference>
<dbReference type="Proteomes" id="UP000622653">
    <property type="component" value="Unassembled WGS sequence"/>
</dbReference>
<dbReference type="EMBL" id="JADKPV010000001">
    <property type="protein sequence ID" value="MBF4499803.1"/>
    <property type="molecule type" value="Genomic_DNA"/>
</dbReference>
<sequence length="42" mass="5052">MTEFMQFIETIGFPIFLSFYLLHRIEEKLTAIHHALLETNQK</sequence>
<keyword evidence="1" id="KW-1133">Transmembrane helix</keyword>
<keyword evidence="1" id="KW-0812">Transmembrane</keyword>
<feature type="transmembrane region" description="Helical" evidence="1">
    <location>
        <begin position="6"/>
        <end position="22"/>
    </location>
</feature>
<dbReference type="InterPro" id="IPR024419">
    <property type="entry name" value="YvrJ"/>
</dbReference>